<dbReference type="GO" id="GO:0007018">
    <property type="term" value="P:microtubule-based movement"/>
    <property type="evidence" value="ECO:0007669"/>
    <property type="project" value="InterPro"/>
</dbReference>
<feature type="region of interest" description="Disordered" evidence="9">
    <location>
        <begin position="736"/>
        <end position="772"/>
    </location>
</feature>
<comment type="caution">
    <text evidence="11">The sequence shown here is derived from an EMBL/GenBank/DDBJ whole genome shotgun (WGS) entry which is preliminary data.</text>
</comment>
<dbReference type="GO" id="GO:0080175">
    <property type="term" value="P:phragmoplast microtubule organization"/>
    <property type="evidence" value="ECO:0007669"/>
    <property type="project" value="UniProtKB-ARBA"/>
</dbReference>
<keyword evidence="1" id="KW-0493">Microtubule</keyword>
<evidence type="ECO:0000256" key="4">
    <source>
        <dbReference type="ARBA" id="ARBA00023054"/>
    </source>
</evidence>
<keyword evidence="2 7" id="KW-0547">Nucleotide-binding</keyword>
<keyword evidence="12" id="KW-1185">Reference proteome</keyword>
<dbReference type="InterPro" id="IPR019821">
    <property type="entry name" value="Kinesin_motor_CS"/>
</dbReference>
<evidence type="ECO:0000256" key="2">
    <source>
        <dbReference type="ARBA" id="ARBA00022741"/>
    </source>
</evidence>
<proteinExistence type="inferred from homology"/>
<dbReference type="PRINTS" id="PR00380">
    <property type="entry name" value="KINESINHEAVY"/>
</dbReference>
<dbReference type="PANTHER" id="PTHR37739">
    <property type="entry name" value="KINESIN-LIKE PROTEIN KIN-12D"/>
    <property type="match status" value="1"/>
</dbReference>
<feature type="domain" description="Kinesin motor" evidence="10">
    <location>
        <begin position="102"/>
        <end position="438"/>
    </location>
</feature>
<name>A0AAD8ITJ9_9APIA</name>
<feature type="region of interest" description="Disordered" evidence="9">
    <location>
        <begin position="1"/>
        <end position="84"/>
    </location>
</feature>
<dbReference type="FunFam" id="3.40.850.10:FF:000052">
    <property type="entry name" value="Kinesin-like protein KIN-12F"/>
    <property type="match status" value="1"/>
</dbReference>
<dbReference type="InterPro" id="IPR036961">
    <property type="entry name" value="Kinesin_motor_dom_sf"/>
</dbReference>
<feature type="region of interest" description="Disordered" evidence="9">
    <location>
        <begin position="787"/>
        <end position="826"/>
    </location>
</feature>
<dbReference type="Gene3D" id="3.40.850.10">
    <property type="entry name" value="Kinesin motor domain"/>
    <property type="match status" value="1"/>
</dbReference>
<evidence type="ECO:0000256" key="9">
    <source>
        <dbReference type="SAM" id="MobiDB-lite"/>
    </source>
</evidence>
<feature type="compositionally biased region" description="Polar residues" evidence="9">
    <location>
        <begin position="7"/>
        <end position="23"/>
    </location>
</feature>
<dbReference type="GO" id="GO:0007112">
    <property type="term" value="P:male meiosis cytokinesis"/>
    <property type="evidence" value="ECO:0007669"/>
    <property type="project" value="UniProtKB-ARBA"/>
</dbReference>
<dbReference type="PROSITE" id="PS50067">
    <property type="entry name" value="KINESIN_MOTOR_2"/>
    <property type="match status" value="1"/>
</dbReference>
<evidence type="ECO:0000256" key="1">
    <source>
        <dbReference type="ARBA" id="ARBA00022701"/>
    </source>
</evidence>
<comment type="similarity">
    <text evidence="6">Belongs to the TRAFAC class myosin-kinesin ATPase superfamily. Kinesin family. KIN-12 subfamily.</text>
</comment>
<dbReference type="GO" id="GO:0005524">
    <property type="term" value="F:ATP binding"/>
    <property type="evidence" value="ECO:0007669"/>
    <property type="project" value="UniProtKB-UniRule"/>
</dbReference>
<evidence type="ECO:0000256" key="5">
    <source>
        <dbReference type="ARBA" id="ARBA00023175"/>
    </source>
</evidence>
<evidence type="ECO:0000259" key="10">
    <source>
        <dbReference type="PROSITE" id="PS50067"/>
    </source>
</evidence>
<feature type="region of interest" description="Disordered" evidence="9">
    <location>
        <begin position="538"/>
        <end position="563"/>
    </location>
</feature>
<evidence type="ECO:0000313" key="11">
    <source>
        <dbReference type="EMBL" id="KAK1389815.1"/>
    </source>
</evidence>
<evidence type="ECO:0000256" key="8">
    <source>
        <dbReference type="SAM" id="Coils"/>
    </source>
</evidence>
<feature type="coiled-coil region" evidence="8">
    <location>
        <begin position="1297"/>
        <end position="1338"/>
    </location>
</feature>
<accession>A0AAD8ITJ9</accession>
<dbReference type="Proteomes" id="UP001237642">
    <property type="component" value="Unassembled WGS sequence"/>
</dbReference>
<feature type="compositionally biased region" description="Low complexity" evidence="9">
    <location>
        <begin position="787"/>
        <end position="812"/>
    </location>
</feature>
<organism evidence="11 12">
    <name type="scientific">Heracleum sosnowskyi</name>
    <dbReference type="NCBI Taxonomy" id="360622"/>
    <lineage>
        <taxon>Eukaryota</taxon>
        <taxon>Viridiplantae</taxon>
        <taxon>Streptophyta</taxon>
        <taxon>Embryophyta</taxon>
        <taxon>Tracheophyta</taxon>
        <taxon>Spermatophyta</taxon>
        <taxon>Magnoliopsida</taxon>
        <taxon>eudicotyledons</taxon>
        <taxon>Gunneridae</taxon>
        <taxon>Pentapetalae</taxon>
        <taxon>asterids</taxon>
        <taxon>campanulids</taxon>
        <taxon>Apiales</taxon>
        <taxon>Apiaceae</taxon>
        <taxon>Apioideae</taxon>
        <taxon>apioid superclade</taxon>
        <taxon>Tordylieae</taxon>
        <taxon>Tordyliinae</taxon>
        <taxon>Heracleum</taxon>
    </lineage>
</organism>
<reference evidence="11" key="2">
    <citation type="submission" date="2023-05" db="EMBL/GenBank/DDBJ databases">
        <authorList>
            <person name="Schelkunov M.I."/>
        </authorList>
    </citation>
    <scope>NUCLEOTIDE SEQUENCE</scope>
    <source>
        <strain evidence="11">Hsosn_3</strain>
        <tissue evidence="11">Leaf</tissue>
    </source>
</reference>
<keyword evidence="5 7" id="KW-0505">Motor protein</keyword>
<feature type="compositionally biased region" description="Basic and acidic residues" evidence="9">
    <location>
        <begin position="539"/>
        <end position="549"/>
    </location>
</feature>
<evidence type="ECO:0000256" key="3">
    <source>
        <dbReference type="ARBA" id="ARBA00022840"/>
    </source>
</evidence>
<evidence type="ECO:0000256" key="6">
    <source>
        <dbReference type="ARBA" id="ARBA00034488"/>
    </source>
</evidence>
<dbReference type="GO" id="GO:0008017">
    <property type="term" value="F:microtubule binding"/>
    <property type="evidence" value="ECO:0007669"/>
    <property type="project" value="InterPro"/>
</dbReference>
<feature type="compositionally biased region" description="Polar residues" evidence="9">
    <location>
        <begin position="739"/>
        <end position="752"/>
    </location>
</feature>
<evidence type="ECO:0000256" key="7">
    <source>
        <dbReference type="PROSITE-ProRule" id="PRU00283"/>
    </source>
</evidence>
<dbReference type="GO" id="GO:0005874">
    <property type="term" value="C:microtubule"/>
    <property type="evidence" value="ECO:0007669"/>
    <property type="project" value="UniProtKB-KW"/>
</dbReference>
<gene>
    <name evidence="11" type="ORF">POM88_017993</name>
</gene>
<keyword evidence="4 8" id="KW-0175">Coiled coil</keyword>
<dbReference type="PROSITE" id="PS00411">
    <property type="entry name" value="KINESIN_MOTOR_1"/>
    <property type="match status" value="1"/>
</dbReference>
<dbReference type="SMART" id="SM00129">
    <property type="entry name" value="KISc"/>
    <property type="match status" value="1"/>
</dbReference>
<feature type="binding site" evidence="7">
    <location>
        <begin position="177"/>
        <end position="184"/>
    </location>
    <ligand>
        <name>ATP</name>
        <dbReference type="ChEBI" id="CHEBI:30616"/>
    </ligand>
</feature>
<reference evidence="11" key="1">
    <citation type="submission" date="2023-02" db="EMBL/GenBank/DDBJ databases">
        <title>Genome of toxic invasive species Heracleum sosnowskyi carries increased number of genes despite the absence of recent whole-genome duplications.</title>
        <authorList>
            <person name="Schelkunov M."/>
            <person name="Shtratnikova V."/>
            <person name="Makarenko M."/>
            <person name="Klepikova A."/>
            <person name="Omelchenko D."/>
            <person name="Novikova G."/>
            <person name="Obukhova E."/>
            <person name="Bogdanov V."/>
            <person name="Penin A."/>
            <person name="Logacheva M."/>
        </authorList>
    </citation>
    <scope>NUCLEOTIDE SEQUENCE</scope>
    <source>
        <strain evidence="11">Hsosn_3</strain>
        <tissue evidence="11">Leaf</tissue>
    </source>
</reference>
<dbReference type="InterPro" id="IPR044986">
    <property type="entry name" value="KIF15/KIN-12"/>
</dbReference>
<keyword evidence="3 7" id="KW-0067">ATP-binding</keyword>
<protein>
    <recommendedName>
        <fullName evidence="10">Kinesin motor domain-containing protein</fullName>
    </recommendedName>
</protein>
<dbReference type="EMBL" id="JAUIZM010000004">
    <property type="protein sequence ID" value="KAK1389815.1"/>
    <property type="molecule type" value="Genomic_DNA"/>
</dbReference>
<dbReference type="GO" id="GO:0003777">
    <property type="term" value="F:microtubule motor activity"/>
    <property type="evidence" value="ECO:0007669"/>
    <property type="project" value="InterPro"/>
</dbReference>
<dbReference type="InterPro" id="IPR027417">
    <property type="entry name" value="P-loop_NTPase"/>
</dbReference>
<evidence type="ECO:0000313" key="12">
    <source>
        <dbReference type="Proteomes" id="UP001237642"/>
    </source>
</evidence>
<dbReference type="SUPFAM" id="SSF52540">
    <property type="entry name" value="P-loop containing nucleoside triphosphate hydrolases"/>
    <property type="match status" value="1"/>
</dbReference>
<dbReference type="InterPro" id="IPR001752">
    <property type="entry name" value="Kinesin_motor_dom"/>
</dbReference>
<dbReference type="Pfam" id="PF00225">
    <property type="entry name" value="Kinesin"/>
    <property type="match status" value="1"/>
</dbReference>
<feature type="region of interest" description="Disordered" evidence="9">
    <location>
        <begin position="582"/>
        <end position="606"/>
    </location>
</feature>
<dbReference type="PANTHER" id="PTHR37739:SF16">
    <property type="entry name" value="KINESIN-LIKE PROTEIN"/>
    <property type="match status" value="1"/>
</dbReference>
<dbReference type="GO" id="GO:0055046">
    <property type="term" value="P:microgametogenesis"/>
    <property type="evidence" value="ECO:0007669"/>
    <property type="project" value="UniProtKB-ARBA"/>
</dbReference>
<sequence>MKHFMQPKSSILRENQDLPLSSSTKHRSHNRKQKSSKENAPPPDSNSISDFSASPAGGSGKLSPTVAKLKSTLPPRPPKISKKLNLDNILDNGGTIGSSDSGVQVLVRMRPPNMDEEEGELIVQKNSADSLSIVGQTFTFDSVADFNSTQMDIFQLVGAPLVENCLAGFNSSVFAYGQTGSGKTYTIWGPSNALLEENLSSDEQGLTPRVFQRLFDRIDEEQAKHTDKQLRYQCRCSFLEIYNEQITDLLDPTQRNLQIREDVKTGVYVENLREECVCTMKDVTKLLMKGLSNRRIGATSINTESSRSHSVFTCVVESRCKGVADGLSCFKSSKINLVDLAGSERQKLTGAAGDRLKEAGNINRSLSQLGNLINILAEVSQTGKQRHIPYRDSKLTFLLQESLGGNAKLAMVCAISPAQSCKSETFGTLRFAQRAKAIKNKAVVNEEMQDDVNVLREVIRQLKDELYRVKQMGNCTEPNGGYSTGWNARKSLNLLKFSLNRPMTLPHIDDEGDEEMEIVEQAEQIGLLLAGIEGNNSSDGKKLEMDSTKGHQNASPRVSVEDQDLPVTRKDSIVENELKTGSKMETKESEEIISEINSREPCGSESSAANMEEQVKFERHETVTVSFGESGSCGSAVSVAPYDTDKTSEEKLASSSQTSENIFPCQPDALYISDTVSKMADVKNLRQSAMDILSPYLSQLSADDVIDPVPNPSISSDDCANPSDFNIVTCEVSPVLDSRSPTVSPRQDSANVASDVRGSPLDSTDDSANPSDLSIVTCNALPVLKSPTPTVSPVTSNSSQKFFRSSSSTSISQKDHSKSSLTPETIRLSFAKPSKSTYFNAQTTRVGKSVNQPSEQLAASLQRGLDILDNNQQSSGLRRSSFRFSYRPGDIKPLLVHKVDVGVQTQSHDDETVDADPAAFLCSKCKIRDSIEVYEDANENSDLQLVTVEDWSQSADKSLKQVPKAVEKVLAGAFRREMALEEYCAKQSSEIMQLNRLVQQFKHERECNAIIGQTREDKIGRLESLMDGILSTEDFLEDELVSLKDENKILKDKYENHPELLSTKIELQRVRDELERYQNFHDMGERDVLVEEIQDLRTQLKYYTETSHNSVMKRSYVLQLHHSREPCRGPSLCSIPESTEENAEKKLEIERMYWTEAESKWISLAEELRVELEANRVLADKQKEELNIEKKCSEELKVSMQMAMEGHARMIEQYADLQEKHIQLLDRHRRIRDGIDDVKKAASRAGVRGAESKFINALAAEISALKVEREKERRYLMDENRGLQAQLRDTAEAVQAAGELLVRLKEAEEAVATAQNEAAEAELETEKAYKQIDKLKRKHERDISAWKQLLAESRLPKEAIEPVYDDCNTTKYDGVEPETTADQHWRDEFKPFYLSEEESTRLTEPSWFSGYDRCNV</sequence>
<feature type="compositionally biased region" description="Basic residues" evidence="9">
    <location>
        <begin position="24"/>
        <end position="34"/>
    </location>
</feature>
<dbReference type="GO" id="GO:0009524">
    <property type="term" value="C:phragmoplast"/>
    <property type="evidence" value="ECO:0007669"/>
    <property type="project" value="UniProtKB-ARBA"/>
</dbReference>